<feature type="transmembrane region" description="Helical" evidence="7">
    <location>
        <begin position="298"/>
        <end position="318"/>
    </location>
</feature>
<dbReference type="GO" id="GO:0005886">
    <property type="term" value="C:plasma membrane"/>
    <property type="evidence" value="ECO:0007669"/>
    <property type="project" value="TreeGrafter"/>
</dbReference>
<evidence type="ECO:0000313" key="8">
    <source>
        <dbReference type="EMBL" id="PZG39844.1"/>
    </source>
</evidence>
<feature type="transmembrane region" description="Helical" evidence="7">
    <location>
        <begin position="356"/>
        <end position="382"/>
    </location>
</feature>
<feature type="transmembrane region" description="Helical" evidence="7">
    <location>
        <begin position="545"/>
        <end position="563"/>
    </location>
</feature>
<keyword evidence="3" id="KW-0813">Transport</keyword>
<evidence type="ECO:0000256" key="5">
    <source>
        <dbReference type="ARBA" id="ARBA00022989"/>
    </source>
</evidence>
<evidence type="ECO:0000256" key="6">
    <source>
        <dbReference type="ARBA" id="ARBA00023136"/>
    </source>
</evidence>
<reference evidence="8 9" key="1">
    <citation type="submission" date="2018-01" db="EMBL/GenBank/DDBJ databases">
        <title>Draft genome sequence of Sphaerisporangium sp. 7K107.</title>
        <authorList>
            <person name="Sahin N."/>
            <person name="Saygin H."/>
            <person name="Ay H."/>
        </authorList>
    </citation>
    <scope>NUCLEOTIDE SEQUENCE [LARGE SCALE GENOMIC DNA]</scope>
    <source>
        <strain evidence="8 9">7K107</strain>
    </source>
</reference>
<proteinExistence type="inferred from homology"/>
<evidence type="ECO:0000256" key="1">
    <source>
        <dbReference type="ARBA" id="ARBA00004127"/>
    </source>
</evidence>
<evidence type="ECO:0000256" key="7">
    <source>
        <dbReference type="SAM" id="Phobius"/>
    </source>
</evidence>
<dbReference type="Pfam" id="PF00860">
    <property type="entry name" value="Xan_ur_permease"/>
    <property type="match status" value="1"/>
</dbReference>
<keyword evidence="5 7" id="KW-1133">Transmembrane helix</keyword>
<feature type="transmembrane region" description="Helical" evidence="7">
    <location>
        <begin position="170"/>
        <end position="189"/>
    </location>
</feature>
<dbReference type="GO" id="GO:0012505">
    <property type="term" value="C:endomembrane system"/>
    <property type="evidence" value="ECO:0007669"/>
    <property type="project" value="UniProtKB-SubCell"/>
</dbReference>
<evidence type="ECO:0000256" key="3">
    <source>
        <dbReference type="ARBA" id="ARBA00022448"/>
    </source>
</evidence>
<evidence type="ECO:0000313" key="9">
    <source>
        <dbReference type="Proteomes" id="UP000248544"/>
    </source>
</evidence>
<evidence type="ECO:0000256" key="4">
    <source>
        <dbReference type="ARBA" id="ARBA00022692"/>
    </source>
</evidence>
<dbReference type="PANTHER" id="PTHR43337">
    <property type="entry name" value="XANTHINE/URACIL PERMEASE C887.17-RELATED"/>
    <property type="match status" value="1"/>
</dbReference>
<comment type="subcellular location">
    <subcellularLocation>
        <location evidence="1">Endomembrane system</location>
        <topology evidence="1">Multi-pass membrane protein</topology>
    </subcellularLocation>
</comment>
<accession>A0A2W2HLG5</accession>
<feature type="transmembrane region" description="Helical" evidence="7">
    <location>
        <begin position="143"/>
        <end position="163"/>
    </location>
</feature>
<sequence>MPARIALVSSVRSGSSSGRWGGAGVCSERGAGFTRSSLGDTRAGGGRATSSSRYHQTPYVPLFPFDCDCDAAPVNDTTTLAPARPRGALDRFFQISDRGSTVAAEVRGGLATFFTMAYIVVLNPIIIGAAADGTGQYLGDGNAPNLPLVAAATAFVAGVLTIVMGVVARVPFALATGLGLNAFLAYAIAPHMSWEDAMGLVVLEGLVILVLVLTGFRVAVFNAIPPSLKTAISVGIGLFIALIGFVDAGFVRRTAGGSVPVQLSVAGTGSLSGWPTLVFVIGLLATAFMVARRLKGAILIGILGTTVVAVVVEAIAGLGTQVVGGKPADPNAWAMVAPGIPDQIASLPDLSLLGQFSLFGAFDVASVGVVTAVLFVFTLLLADFFDTMGTVVGVGRQAGLVGKDGTLPRTKEILLVDSLAAAAGGAGSVSSNTTYVESAAGVGEGARTGLASVVTGVLFLLAMFFAPLTEIVPAEAAAPALVIVGFLMMTQVKDIDFGDYEIAIPAFLTIVLMPFTYSITAGMGAGFVSFIVIKALRGRAREVHPLLWVVGALFLVYFTVEPIKSLLGA</sequence>
<evidence type="ECO:0000256" key="2">
    <source>
        <dbReference type="ARBA" id="ARBA00005697"/>
    </source>
</evidence>
<dbReference type="InterPro" id="IPR045018">
    <property type="entry name" value="Azg-like"/>
</dbReference>
<comment type="caution">
    <text evidence="8">The sequence shown here is derived from an EMBL/GenBank/DDBJ whole genome shotgun (WGS) entry which is preliminary data.</text>
</comment>
<keyword evidence="4 7" id="KW-0812">Transmembrane</keyword>
<comment type="similarity">
    <text evidence="2">Belongs to the nucleobase:cation symporter-2 (NCS2) (TC 2.A.40) family. Azg-like subfamily.</text>
</comment>
<protein>
    <submittedName>
        <fullName evidence="8">Permease</fullName>
    </submittedName>
</protein>
<keyword evidence="6 7" id="KW-0472">Membrane</keyword>
<gene>
    <name evidence="8" type="ORF">C1I98_23095</name>
</gene>
<dbReference type="AlphaFoldDB" id="A0A2W2HLG5"/>
<name>A0A2W2HLG5_9ACTN</name>
<keyword evidence="9" id="KW-1185">Reference proteome</keyword>
<dbReference type="InterPro" id="IPR006043">
    <property type="entry name" value="NCS2"/>
</dbReference>
<dbReference type="Proteomes" id="UP000248544">
    <property type="component" value="Unassembled WGS sequence"/>
</dbReference>
<dbReference type="EMBL" id="POUA01000198">
    <property type="protein sequence ID" value="PZG39844.1"/>
    <property type="molecule type" value="Genomic_DNA"/>
</dbReference>
<feature type="transmembrane region" description="Helical" evidence="7">
    <location>
        <begin position="232"/>
        <end position="251"/>
    </location>
</feature>
<organism evidence="8 9">
    <name type="scientific">Spongiactinospora gelatinilytica</name>
    <dbReference type="NCBI Taxonomy" id="2666298"/>
    <lineage>
        <taxon>Bacteria</taxon>
        <taxon>Bacillati</taxon>
        <taxon>Actinomycetota</taxon>
        <taxon>Actinomycetes</taxon>
        <taxon>Streptosporangiales</taxon>
        <taxon>Streptosporangiaceae</taxon>
        <taxon>Spongiactinospora</taxon>
    </lineage>
</organism>
<feature type="transmembrane region" description="Helical" evidence="7">
    <location>
        <begin position="271"/>
        <end position="291"/>
    </location>
</feature>
<dbReference type="PANTHER" id="PTHR43337:SF1">
    <property type="entry name" value="XANTHINE_URACIL PERMEASE C887.17-RELATED"/>
    <property type="match status" value="1"/>
</dbReference>
<dbReference type="GO" id="GO:0005345">
    <property type="term" value="F:purine nucleobase transmembrane transporter activity"/>
    <property type="evidence" value="ECO:0007669"/>
    <property type="project" value="TreeGrafter"/>
</dbReference>
<feature type="transmembrane region" description="Helical" evidence="7">
    <location>
        <begin position="502"/>
        <end position="533"/>
    </location>
</feature>
<feature type="transmembrane region" description="Helical" evidence="7">
    <location>
        <begin position="201"/>
        <end position="220"/>
    </location>
</feature>
<feature type="transmembrane region" description="Helical" evidence="7">
    <location>
        <begin position="108"/>
        <end position="131"/>
    </location>
</feature>
<feature type="transmembrane region" description="Helical" evidence="7">
    <location>
        <begin position="448"/>
        <end position="465"/>
    </location>
</feature>